<dbReference type="Proteomes" id="UP001163156">
    <property type="component" value="Chromosome"/>
</dbReference>
<dbReference type="EMBL" id="CP110226">
    <property type="protein sequence ID" value="UZD24672.1"/>
    <property type="molecule type" value="Genomic_DNA"/>
</dbReference>
<feature type="domain" description="MOSC" evidence="1">
    <location>
        <begin position="122"/>
        <end position="267"/>
    </location>
</feature>
<gene>
    <name evidence="2" type="ORF">OM944_09255</name>
</gene>
<keyword evidence="3" id="KW-1185">Reference proteome</keyword>
<dbReference type="SUPFAM" id="SSF50800">
    <property type="entry name" value="PK beta-barrel domain-like"/>
    <property type="match status" value="1"/>
</dbReference>
<dbReference type="RefSeq" id="WP_264811381.1">
    <property type="nucleotide sequence ID" value="NZ_CP110226.1"/>
</dbReference>
<organism evidence="2 3">
    <name type="scientific">Algoriphagus halophytocola</name>
    <dbReference type="NCBI Taxonomy" id="2991499"/>
    <lineage>
        <taxon>Bacteria</taxon>
        <taxon>Pseudomonadati</taxon>
        <taxon>Bacteroidota</taxon>
        <taxon>Cytophagia</taxon>
        <taxon>Cytophagales</taxon>
        <taxon>Cyclobacteriaceae</taxon>
        <taxon>Algoriphagus</taxon>
    </lineage>
</organism>
<dbReference type="InterPro" id="IPR005302">
    <property type="entry name" value="MoCF_Sase_C"/>
</dbReference>
<dbReference type="Pfam" id="PF03476">
    <property type="entry name" value="MOSC_N"/>
    <property type="match status" value="1"/>
</dbReference>
<dbReference type="PANTHER" id="PTHR14237">
    <property type="entry name" value="MOLYBDOPTERIN COFACTOR SULFURASE MOSC"/>
    <property type="match status" value="1"/>
</dbReference>
<sequence length="270" mass="30426">MTNSLSIQDIYVYPIKSLGGIRLAKATVEERGFKYDRRWMLVDQKGVFLSQRTTASLALLRVRLESEGLTVFPVSNSTDQIHIPFDQVGEELAVQVWDDEMLAKTVCKQADDWFSRILGKEVRLVKMPESTVRKVDPKYAPNGEAVSFADGMPYLMIGQNSLDDLNQRLEEEIEMNRFRPNIVFSGGEPFMEDTWDEIQIGDVTFQVVKPCARCVMITIAQETGVKGKEPLKTLATYRATGKKVLFGQNMLALSSGELKVGDKLVPMSYK</sequence>
<name>A0ABY6MLN3_9BACT</name>
<dbReference type="InterPro" id="IPR011037">
    <property type="entry name" value="Pyrv_Knase-like_insert_dom_sf"/>
</dbReference>
<reference evidence="2" key="1">
    <citation type="submission" date="2022-10" db="EMBL/GenBank/DDBJ databases">
        <title>Algoriphagus sp. a novel bacteria isolate from halophytes salicornia europaea.</title>
        <authorList>
            <person name="Peng Y."/>
            <person name="Jiang L."/>
            <person name="Lee J."/>
        </authorList>
    </citation>
    <scope>NUCLEOTIDE SEQUENCE</scope>
    <source>
        <strain evidence="2">TR-M5</strain>
    </source>
</reference>
<dbReference type="InterPro" id="IPR005303">
    <property type="entry name" value="MOCOS_middle"/>
</dbReference>
<dbReference type="PROSITE" id="PS51340">
    <property type="entry name" value="MOSC"/>
    <property type="match status" value="1"/>
</dbReference>
<evidence type="ECO:0000313" key="3">
    <source>
        <dbReference type="Proteomes" id="UP001163156"/>
    </source>
</evidence>
<dbReference type="SUPFAM" id="SSF141673">
    <property type="entry name" value="MOSC N-terminal domain-like"/>
    <property type="match status" value="1"/>
</dbReference>
<dbReference type="Pfam" id="PF03473">
    <property type="entry name" value="MOSC"/>
    <property type="match status" value="1"/>
</dbReference>
<proteinExistence type="predicted"/>
<evidence type="ECO:0000259" key="1">
    <source>
        <dbReference type="PROSITE" id="PS51340"/>
    </source>
</evidence>
<evidence type="ECO:0000313" key="2">
    <source>
        <dbReference type="EMBL" id="UZD24672.1"/>
    </source>
</evidence>
<protein>
    <submittedName>
        <fullName evidence="2">MOSC domain-containing protein</fullName>
    </submittedName>
</protein>
<accession>A0ABY6MLN3</accession>
<dbReference type="PANTHER" id="PTHR14237:SF19">
    <property type="entry name" value="MITOCHONDRIAL AMIDOXIME REDUCING COMPONENT 1"/>
    <property type="match status" value="1"/>
</dbReference>